<evidence type="ECO:0000313" key="2">
    <source>
        <dbReference type="EMBL" id="CQD15799.1"/>
    </source>
</evidence>
<dbReference type="Proteomes" id="UP000182227">
    <property type="component" value="Unassembled WGS sequence"/>
</dbReference>
<protein>
    <recommendedName>
        <fullName evidence="6">HNH endonuclease</fullName>
    </recommendedName>
</protein>
<feature type="region of interest" description="Disordered" evidence="1">
    <location>
        <begin position="1"/>
        <end position="64"/>
    </location>
</feature>
<evidence type="ECO:0008006" key="6">
    <source>
        <dbReference type="Google" id="ProtNLM"/>
    </source>
</evidence>
<dbReference type="GeneID" id="44300049"/>
<evidence type="ECO:0000313" key="4">
    <source>
        <dbReference type="Proteomes" id="UP000182227"/>
    </source>
</evidence>
<dbReference type="AlphaFoldDB" id="A0A0U1DGM8"/>
<dbReference type="Proteomes" id="UP000193811">
    <property type="component" value="Unassembled WGS sequence"/>
</dbReference>
<reference evidence="2 4" key="1">
    <citation type="submission" date="2015-03" db="EMBL/GenBank/DDBJ databases">
        <authorList>
            <person name="Murphy D."/>
        </authorList>
    </citation>
    <scope>NUCLEOTIDE SEQUENCE [LARGE SCALE GENOMIC DNA]</scope>
    <source>
        <strain evidence="2 4">D16</strain>
    </source>
</reference>
<feature type="compositionally biased region" description="Basic and acidic residues" evidence="1">
    <location>
        <begin position="29"/>
        <end position="43"/>
    </location>
</feature>
<gene>
    <name evidence="3" type="ORF">AWB98_29265</name>
    <name evidence="2" type="ORF">BN970_03326</name>
</gene>
<dbReference type="EMBL" id="LQOP01000036">
    <property type="protein sequence ID" value="ORV20036.1"/>
    <property type="molecule type" value="Genomic_DNA"/>
</dbReference>
<sequence length="120" mass="13608">MPDRYGESDEPVVDFDSRRQARETAAATERARQQRERLNESRAVHAPLSREQSDAARTHRHNVTDRADAHRNALRIVNCELCDDDGYNAAGRICDHIDHRPAYDRGMAKVRAVLAKGSDQ</sequence>
<reference evidence="3 5" key="2">
    <citation type="submission" date="2016-01" db="EMBL/GenBank/DDBJ databases">
        <title>The new phylogeny of the genus Mycobacterium.</title>
        <authorList>
            <person name="Tarcisio F."/>
            <person name="Conor M."/>
            <person name="Antonella G."/>
            <person name="Elisabetta G."/>
            <person name="Giulia F.S."/>
            <person name="Sara T."/>
            <person name="Anna F."/>
            <person name="Clotilde B."/>
            <person name="Roberto B."/>
            <person name="Veronica D.S."/>
            <person name="Fabio R."/>
            <person name="Monica P."/>
            <person name="Olivier J."/>
            <person name="Enrico T."/>
            <person name="Nicola S."/>
        </authorList>
    </citation>
    <scope>NUCLEOTIDE SEQUENCE [LARGE SCALE GENOMIC DNA]</scope>
    <source>
        <strain evidence="3 5">CCUG 50187</strain>
    </source>
</reference>
<feature type="compositionally biased region" description="Basic and acidic residues" evidence="1">
    <location>
        <begin position="51"/>
        <end position="64"/>
    </location>
</feature>
<dbReference type="EMBL" id="CTEF01000002">
    <property type="protein sequence ID" value="CQD15799.1"/>
    <property type="molecule type" value="Genomic_DNA"/>
</dbReference>
<evidence type="ECO:0000313" key="5">
    <source>
        <dbReference type="Proteomes" id="UP000193811"/>
    </source>
</evidence>
<accession>A0A0U1DGM8</accession>
<evidence type="ECO:0000256" key="1">
    <source>
        <dbReference type="SAM" id="MobiDB-lite"/>
    </source>
</evidence>
<proteinExistence type="predicted"/>
<keyword evidence="5" id="KW-1185">Reference proteome</keyword>
<name>A0A0U1DGM8_9MYCO</name>
<organism evidence="2 4">
    <name type="scientific">Mycolicibacterium conceptionense</name>
    <dbReference type="NCBI Taxonomy" id="451644"/>
    <lineage>
        <taxon>Bacteria</taxon>
        <taxon>Bacillati</taxon>
        <taxon>Actinomycetota</taxon>
        <taxon>Actinomycetes</taxon>
        <taxon>Mycobacteriales</taxon>
        <taxon>Mycobacteriaceae</taxon>
        <taxon>Mycolicibacterium</taxon>
    </lineage>
</organism>
<evidence type="ECO:0000313" key="3">
    <source>
        <dbReference type="EMBL" id="ORV20036.1"/>
    </source>
</evidence>
<dbReference type="RefSeq" id="WP_085142990.1">
    <property type="nucleotide sequence ID" value="NZ_JACKVA010000026.1"/>
</dbReference>